<feature type="active site" evidence="5 6">
    <location>
        <position position="180"/>
    </location>
</feature>
<dbReference type="InterPro" id="IPR000673">
    <property type="entry name" value="Sig_transdc_resp-reg_Me-estase"/>
</dbReference>
<evidence type="ECO:0000256" key="3">
    <source>
        <dbReference type="ARBA" id="ARBA00022801"/>
    </source>
</evidence>
<evidence type="ECO:0000259" key="8">
    <source>
        <dbReference type="PROSITE" id="PS50110"/>
    </source>
</evidence>
<comment type="subcellular location">
    <subcellularLocation>
        <location evidence="5">Cytoplasm</location>
    </subcellularLocation>
</comment>
<keyword evidence="2 5" id="KW-0145">Chemotaxis</keyword>
<evidence type="ECO:0000256" key="2">
    <source>
        <dbReference type="ARBA" id="ARBA00022500"/>
    </source>
</evidence>
<comment type="similarity">
    <text evidence="5">Belongs to the CheB family.</text>
</comment>
<dbReference type="PROSITE" id="PS50110">
    <property type="entry name" value="RESPONSE_REGULATORY"/>
    <property type="match status" value="1"/>
</dbReference>
<keyword evidence="1 5" id="KW-0963">Cytoplasm</keyword>
<dbReference type="Gene3D" id="3.40.50.2300">
    <property type="match status" value="1"/>
</dbReference>
<keyword evidence="5 7" id="KW-0597">Phosphoprotein</keyword>
<comment type="catalytic activity">
    <reaction evidence="4 5">
        <text>[protein]-L-glutamate 5-O-methyl ester + H2O = L-glutamyl-[protein] + methanol + H(+)</text>
        <dbReference type="Rhea" id="RHEA:23236"/>
        <dbReference type="Rhea" id="RHEA-COMP:10208"/>
        <dbReference type="Rhea" id="RHEA-COMP:10311"/>
        <dbReference type="ChEBI" id="CHEBI:15377"/>
        <dbReference type="ChEBI" id="CHEBI:15378"/>
        <dbReference type="ChEBI" id="CHEBI:17790"/>
        <dbReference type="ChEBI" id="CHEBI:29973"/>
        <dbReference type="ChEBI" id="CHEBI:82795"/>
        <dbReference type="EC" id="3.1.1.61"/>
    </reaction>
</comment>
<dbReference type="CDD" id="cd16432">
    <property type="entry name" value="CheB_Rec"/>
    <property type="match status" value="1"/>
</dbReference>
<dbReference type="NCBIfam" id="NF001965">
    <property type="entry name" value="PRK00742.1"/>
    <property type="match status" value="1"/>
</dbReference>
<dbReference type="InterPro" id="IPR035909">
    <property type="entry name" value="CheB_C"/>
</dbReference>
<dbReference type="HAMAP" id="MF_00099">
    <property type="entry name" value="CheB_chemtxs"/>
    <property type="match status" value="1"/>
</dbReference>
<accession>A0A1B2DS31</accession>
<dbReference type="PIRSF" id="PIRSF000876">
    <property type="entry name" value="RR_chemtxs_CheB"/>
    <property type="match status" value="1"/>
</dbReference>
<evidence type="ECO:0000256" key="7">
    <source>
        <dbReference type="PROSITE-ProRule" id="PRU00169"/>
    </source>
</evidence>
<protein>
    <recommendedName>
        <fullName evidence="5">Protein-glutamate methylesterase/protein-glutamine glutaminase</fullName>
        <ecNumber evidence="5">3.1.1.61</ecNumber>
        <ecNumber evidence="5">3.5.1.44</ecNumber>
    </recommendedName>
</protein>
<feature type="active site" evidence="5 6">
    <location>
        <position position="207"/>
    </location>
</feature>
<keyword evidence="3 5" id="KW-0378">Hydrolase</keyword>
<sequence>MKMHRILVADDSSFMRHLIKRYVEEDPEIQVVGEAKNGEEAIAETLRLRPDVITMDVEMPGMDGLTALSEIMARRPTPVIMLSSFQKFGDAEIVMALQRGAVDFVAKPSGELSADLYKVKSELCEKIKNAAGAPIKRLLKLAGLTQAEAPPQPLSLLPLLRNARLRTASVVNELVAIGTSTGGPQALTVLLKGLPASFPHPIVIVQHMPAPFTASLAHRLDAVSALKVVEAKNGQQLANGTVFIAPGDSHMNVEEKEGSYWIKLHQKPIAGLHRPSVDELFRSIMALGRLKRHLVLLTGMGSDGAEQMLRARNAGQAATTIAESKETCIVYGMPRAAVERGIVDYVLPIEQISKKLLEIISG</sequence>
<dbReference type="SUPFAM" id="SSF52172">
    <property type="entry name" value="CheY-like"/>
    <property type="match status" value="1"/>
</dbReference>
<comment type="domain">
    <text evidence="5">Contains a C-terminal catalytic domain, and an N-terminal region which modulates catalytic activity.</text>
</comment>
<reference evidence="10" key="1">
    <citation type="submission" date="2016-08" db="EMBL/GenBank/DDBJ databases">
        <title>Complete Genome Seqeunce of Paenibacillus sp. BIHB 4019 from tea rhizoplane.</title>
        <authorList>
            <person name="Thakur R."/>
            <person name="Swarnkar M.K."/>
            <person name="Gulati A."/>
        </authorList>
    </citation>
    <scope>NUCLEOTIDE SEQUENCE [LARGE SCALE GENOMIC DNA]</scope>
    <source>
        <strain evidence="10">BIHB4019</strain>
    </source>
</reference>
<feature type="modified residue" description="4-aspartylphosphate" evidence="5 7">
    <location>
        <position position="56"/>
    </location>
</feature>
<dbReference type="GO" id="GO:0008984">
    <property type="term" value="F:protein-glutamate methylesterase activity"/>
    <property type="evidence" value="ECO:0007669"/>
    <property type="project" value="UniProtKB-UniRule"/>
</dbReference>
<feature type="domain" description="Response regulatory" evidence="8">
    <location>
        <begin position="5"/>
        <end position="122"/>
    </location>
</feature>
<dbReference type="SMART" id="SM00448">
    <property type="entry name" value="REC"/>
    <property type="match status" value="1"/>
</dbReference>
<name>A0A1B2DS31_9BACL</name>
<evidence type="ECO:0000256" key="4">
    <source>
        <dbReference type="ARBA" id="ARBA00048267"/>
    </source>
</evidence>
<dbReference type="InterPro" id="IPR011006">
    <property type="entry name" value="CheY-like_superfamily"/>
</dbReference>
<dbReference type="InterPro" id="IPR001789">
    <property type="entry name" value="Sig_transdc_resp-reg_receiver"/>
</dbReference>
<feature type="active site" evidence="5 6">
    <location>
        <position position="303"/>
    </location>
</feature>
<dbReference type="PROSITE" id="PS50122">
    <property type="entry name" value="CHEB"/>
    <property type="match status" value="1"/>
</dbReference>
<comment type="catalytic activity">
    <reaction evidence="5">
        <text>L-glutaminyl-[protein] + H2O = L-glutamyl-[protein] + NH4(+)</text>
        <dbReference type="Rhea" id="RHEA:16441"/>
        <dbReference type="Rhea" id="RHEA-COMP:10207"/>
        <dbReference type="Rhea" id="RHEA-COMP:10208"/>
        <dbReference type="ChEBI" id="CHEBI:15377"/>
        <dbReference type="ChEBI" id="CHEBI:28938"/>
        <dbReference type="ChEBI" id="CHEBI:29973"/>
        <dbReference type="ChEBI" id="CHEBI:30011"/>
        <dbReference type="EC" id="3.5.1.44"/>
    </reaction>
</comment>
<comment type="function">
    <text evidence="5">Involved in chemotaxis. Part of a chemotaxis signal transduction system that modulates chemotaxis in response to various stimuli. Catalyzes the demethylation of specific methylglutamate residues introduced into the chemoreceptors (methyl-accepting chemotaxis proteins or MCP) by CheR. Also mediates the irreversible deamidation of specific glutamine residues to glutamic acid.</text>
</comment>
<dbReference type="Pfam" id="PF00072">
    <property type="entry name" value="Response_reg"/>
    <property type="match status" value="1"/>
</dbReference>
<dbReference type="PANTHER" id="PTHR42872:SF6">
    <property type="entry name" value="PROTEIN-GLUTAMATE METHYLESTERASE_PROTEIN-GLUTAMINE GLUTAMINASE"/>
    <property type="match status" value="1"/>
</dbReference>
<dbReference type="EC" id="3.1.1.61" evidence="5"/>
<dbReference type="GO" id="GO:0006935">
    <property type="term" value="P:chemotaxis"/>
    <property type="evidence" value="ECO:0007669"/>
    <property type="project" value="UniProtKB-UniRule"/>
</dbReference>
<evidence type="ECO:0000259" key="9">
    <source>
        <dbReference type="PROSITE" id="PS50122"/>
    </source>
</evidence>
<dbReference type="GO" id="GO:0005737">
    <property type="term" value="C:cytoplasm"/>
    <property type="evidence" value="ECO:0007669"/>
    <property type="project" value="UniProtKB-SubCell"/>
</dbReference>
<organism evidence="10">
    <name type="scientific">Paenibacillus sp. BIHB 4019</name>
    <dbReference type="NCBI Taxonomy" id="1870819"/>
    <lineage>
        <taxon>Bacteria</taxon>
        <taxon>Bacillati</taxon>
        <taxon>Bacillota</taxon>
        <taxon>Bacilli</taxon>
        <taxon>Bacillales</taxon>
        <taxon>Paenibacillaceae</taxon>
        <taxon>Paenibacillus</taxon>
    </lineage>
</organism>
<dbReference type="AlphaFoldDB" id="A0A1B2DS31"/>
<evidence type="ECO:0000256" key="5">
    <source>
        <dbReference type="HAMAP-Rule" id="MF_00099"/>
    </source>
</evidence>
<dbReference type="PANTHER" id="PTHR42872">
    <property type="entry name" value="PROTEIN-GLUTAMATE METHYLESTERASE/PROTEIN-GLUTAMINE GLUTAMINASE"/>
    <property type="match status" value="1"/>
</dbReference>
<dbReference type="GO" id="GO:0000156">
    <property type="term" value="F:phosphorelay response regulator activity"/>
    <property type="evidence" value="ECO:0007669"/>
    <property type="project" value="InterPro"/>
</dbReference>
<dbReference type="CDD" id="cd17541">
    <property type="entry name" value="REC_CheB-like"/>
    <property type="match status" value="1"/>
</dbReference>
<dbReference type="EMBL" id="CP016808">
    <property type="protein sequence ID" value="ANY70511.1"/>
    <property type="molecule type" value="Genomic_DNA"/>
</dbReference>
<dbReference type="EC" id="3.5.1.44" evidence="5"/>
<dbReference type="InterPro" id="IPR008248">
    <property type="entry name" value="CheB-like"/>
</dbReference>
<dbReference type="Pfam" id="PF01339">
    <property type="entry name" value="CheB_methylest"/>
    <property type="match status" value="1"/>
</dbReference>
<dbReference type="GO" id="GO:0050568">
    <property type="term" value="F:protein-glutamine glutaminase activity"/>
    <property type="evidence" value="ECO:0007669"/>
    <property type="project" value="UniProtKB-UniRule"/>
</dbReference>
<feature type="domain" description="CheB-type methylesterase" evidence="9">
    <location>
        <begin position="168"/>
        <end position="362"/>
    </location>
</feature>
<evidence type="ECO:0000256" key="6">
    <source>
        <dbReference type="PROSITE-ProRule" id="PRU00050"/>
    </source>
</evidence>
<evidence type="ECO:0000313" key="10">
    <source>
        <dbReference type="EMBL" id="ANY70511.1"/>
    </source>
</evidence>
<evidence type="ECO:0000256" key="1">
    <source>
        <dbReference type="ARBA" id="ARBA00022490"/>
    </source>
</evidence>
<dbReference type="SUPFAM" id="SSF52738">
    <property type="entry name" value="Methylesterase CheB, C-terminal domain"/>
    <property type="match status" value="1"/>
</dbReference>
<dbReference type="Gene3D" id="3.40.50.180">
    <property type="entry name" value="Methylesterase CheB, C-terminal domain"/>
    <property type="match status" value="1"/>
</dbReference>
<gene>
    <name evidence="5" type="primary">cheB</name>
    <name evidence="10" type="ORF">BBD42_02390</name>
</gene>
<comment type="PTM">
    <text evidence="5">Phosphorylated by CheA. Phosphorylation of the N-terminal regulatory domain activates the methylesterase activity.</text>
</comment>
<proteinExistence type="inferred from homology"/>